<name>A0A364K775_9BACL</name>
<evidence type="ECO:0000313" key="2">
    <source>
        <dbReference type="Proteomes" id="UP000251213"/>
    </source>
</evidence>
<accession>A0A364K775</accession>
<dbReference type="AlphaFoldDB" id="A0A364K775"/>
<dbReference type="NCBIfam" id="TIGR03159">
    <property type="entry name" value="cas_Csc1"/>
    <property type="match status" value="1"/>
</dbReference>
<dbReference type="Pfam" id="PF26241">
    <property type="entry name" value="Cas_Csc1"/>
    <property type="match status" value="1"/>
</dbReference>
<dbReference type="EMBL" id="QJKK01000002">
    <property type="protein sequence ID" value="RAL26156.1"/>
    <property type="molecule type" value="Genomic_DNA"/>
</dbReference>
<sequence>MTLEDYLFFASMEKGRVAETAPLIHNYALAFALGWTSSPYYHEKQVPQYPSQLDPLNSKGLYIFPAMATKYTSRLMQYNTLDETWTLVKKKSIGYPNWGFIKCLSPGSKFYTYVLSADPIHFPNQIRLGKWMSSVSLQLKEVSLQKSMCKQCDHTMNVKDLPHLPVYFTSLYNILPTRVIQGMVWDEEIQGYRIGEEQVFLPEAAFWWRD</sequence>
<proteinExistence type="predicted"/>
<comment type="caution">
    <text evidence="1">The sequence shown here is derived from an EMBL/GenBank/DDBJ whole genome shotgun (WGS) entry which is preliminary data.</text>
</comment>
<evidence type="ECO:0000313" key="1">
    <source>
        <dbReference type="EMBL" id="RAL26156.1"/>
    </source>
</evidence>
<organism evidence="1 2">
    <name type="scientific">Thermoflavimicrobium daqui</name>
    <dbReference type="NCBI Taxonomy" id="2137476"/>
    <lineage>
        <taxon>Bacteria</taxon>
        <taxon>Bacillati</taxon>
        <taxon>Bacillota</taxon>
        <taxon>Bacilli</taxon>
        <taxon>Bacillales</taxon>
        <taxon>Thermoactinomycetaceae</taxon>
        <taxon>Thermoflavimicrobium</taxon>
    </lineage>
</organism>
<keyword evidence="2" id="KW-1185">Reference proteome</keyword>
<gene>
    <name evidence="1" type="primary">cas5d</name>
    <name evidence="1" type="ORF">DL897_03925</name>
</gene>
<dbReference type="InterPro" id="IPR017576">
    <property type="entry name" value="CRISPR-assoc_prot_Csc1"/>
</dbReference>
<reference evidence="1 2" key="2">
    <citation type="submission" date="2018-06" db="EMBL/GenBank/DDBJ databases">
        <authorList>
            <person name="Zhirakovskaya E."/>
        </authorList>
    </citation>
    <scope>NUCLEOTIDE SEQUENCE [LARGE SCALE GENOMIC DNA]</scope>
    <source>
        <strain evidence="1 2">FBKL4.011</strain>
    </source>
</reference>
<protein>
    <submittedName>
        <fullName evidence="1">Type I-D CRISPR-associated protein Cas5/Csc1</fullName>
    </submittedName>
</protein>
<reference evidence="1 2" key="1">
    <citation type="submission" date="2018-06" db="EMBL/GenBank/DDBJ databases">
        <title>Thermoflavimicrobium daqus sp. nov., a thermophilic microbe isolated from Moutai-flavour Daqu.</title>
        <authorList>
            <person name="Wang X."/>
            <person name="Zhou H."/>
        </authorList>
    </citation>
    <scope>NUCLEOTIDE SEQUENCE [LARGE SCALE GENOMIC DNA]</scope>
    <source>
        <strain evidence="1 2">FBKL4.011</strain>
    </source>
</reference>
<dbReference type="Proteomes" id="UP000251213">
    <property type="component" value="Unassembled WGS sequence"/>
</dbReference>